<keyword evidence="1" id="KW-0175">Coiled coil</keyword>
<sequence>MITVNVFATLFDWDDKTTERVKRASGATRTLYTIARTGKAAASPLIFVEAGLAFLDALGAYADYRQAKSKTQALEAEGETLRRELKELEKQFRIQAKTRDLKFSAQMDALRNQLEERDVKLSIGVANLEKLGRHIKRLGDHVTQQRLASAPDCVPLLKLERTYYQLVDAQLSTALTLVDE</sequence>
<dbReference type="Proteomes" id="UP000824588">
    <property type="component" value="Chromosome"/>
</dbReference>
<gene>
    <name evidence="2" type="ORF">J0G10_17240</name>
</gene>
<keyword evidence="3" id="KW-1185">Reference proteome</keyword>
<name>A0ABX8YHP5_9PSED</name>
<evidence type="ECO:0000313" key="2">
    <source>
        <dbReference type="EMBL" id="QYY79489.1"/>
    </source>
</evidence>
<proteinExistence type="predicted"/>
<reference evidence="2 3" key="1">
    <citation type="journal article" date="2022" name="Int. J. Syst. Evol. Microbiol.">
        <title>Pseudomonas germanica sp. nov., isolated from Iris germanica rhizomes.</title>
        <authorList>
            <person name="Atanasov K.E."/>
            <person name="Galbis D.M."/>
            <person name="Gallego J."/>
            <person name="Serpico A."/>
            <person name="Bosch M."/>
            <person name="Altabella T."/>
            <person name="Ferrer A."/>
        </authorList>
    </citation>
    <scope>NUCLEOTIDE SEQUENCE [LARGE SCALE GENOMIC DNA]</scope>
    <source>
        <strain evidence="2 3">FIT28</strain>
    </source>
</reference>
<dbReference type="Gene3D" id="1.20.5.170">
    <property type="match status" value="1"/>
</dbReference>
<feature type="coiled-coil region" evidence="1">
    <location>
        <begin position="64"/>
        <end position="91"/>
    </location>
</feature>
<accession>A0ABX8YHP5</accession>
<evidence type="ECO:0000256" key="1">
    <source>
        <dbReference type="SAM" id="Coils"/>
    </source>
</evidence>
<evidence type="ECO:0000313" key="3">
    <source>
        <dbReference type="Proteomes" id="UP000824588"/>
    </source>
</evidence>
<dbReference type="EMBL" id="CP071586">
    <property type="protein sequence ID" value="QYY79489.1"/>
    <property type="molecule type" value="Genomic_DNA"/>
</dbReference>
<protein>
    <submittedName>
        <fullName evidence="2">Uncharacterized protein</fullName>
    </submittedName>
</protein>
<dbReference type="RefSeq" id="WP_220556334.1">
    <property type="nucleotide sequence ID" value="NZ_CP071586.1"/>
</dbReference>
<organism evidence="2 3">
    <name type="scientific">Pseudomonas germanica</name>
    <dbReference type="NCBI Taxonomy" id="2815720"/>
    <lineage>
        <taxon>Bacteria</taxon>
        <taxon>Pseudomonadati</taxon>
        <taxon>Pseudomonadota</taxon>
        <taxon>Gammaproteobacteria</taxon>
        <taxon>Pseudomonadales</taxon>
        <taxon>Pseudomonadaceae</taxon>
        <taxon>Pseudomonas</taxon>
    </lineage>
</organism>